<evidence type="ECO:0000256" key="9">
    <source>
        <dbReference type="RuleBase" id="RU000644"/>
    </source>
</evidence>
<dbReference type="EMBL" id="DVNJ01000001">
    <property type="protein sequence ID" value="HIU62168.1"/>
    <property type="molecule type" value="Genomic_DNA"/>
</dbReference>
<dbReference type="FunFam" id="2.40.30.10:FF:000007">
    <property type="entry name" value="Translation initiation factor IF-2"/>
    <property type="match status" value="1"/>
</dbReference>
<evidence type="ECO:0000256" key="7">
    <source>
        <dbReference type="ARBA" id="ARBA00025162"/>
    </source>
</evidence>
<dbReference type="InterPro" id="IPR005225">
    <property type="entry name" value="Small_GTP-bd"/>
</dbReference>
<dbReference type="SUPFAM" id="SSF52156">
    <property type="entry name" value="Initiation factor IF2/eIF5b, domain 3"/>
    <property type="match status" value="1"/>
</dbReference>
<dbReference type="Pfam" id="PF04760">
    <property type="entry name" value="IF2_N"/>
    <property type="match status" value="1"/>
</dbReference>
<dbReference type="SUPFAM" id="SSF50447">
    <property type="entry name" value="Translation proteins"/>
    <property type="match status" value="2"/>
</dbReference>
<dbReference type="AlphaFoldDB" id="A0A9D1SJQ3"/>
<dbReference type="InterPro" id="IPR000795">
    <property type="entry name" value="T_Tr_GTP-bd_dom"/>
</dbReference>
<dbReference type="InterPro" id="IPR015760">
    <property type="entry name" value="TIF_IF2"/>
</dbReference>
<evidence type="ECO:0000256" key="1">
    <source>
        <dbReference type="ARBA" id="ARBA00007733"/>
    </source>
</evidence>
<keyword evidence="4 8" id="KW-0547">Nucleotide-binding</keyword>
<keyword evidence="8" id="KW-0963">Cytoplasm</keyword>
<name>A0A9D1SJQ3_9FIRM</name>
<comment type="similarity">
    <text evidence="1 8 9">Belongs to the TRAFAC class translation factor GTPase superfamily. Classic translation factor GTPase family. IF-2 subfamily.</text>
</comment>
<evidence type="ECO:0000256" key="5">
    <source>
        <dbReference type="ARBA" id="ARBA00022917"/>
    </source>
</evidence>
<dbReference type="PANTHER" id="PTHR43381:SF5">
    <property type="entry name" value="TR-TYPE G DOMAIN-CONTAINING PROTEIN"/>
    <property type="match status" value="1"/>
</dbReference>
<organism evidence="12 13">
    <name type="scientific">Candidatus Caccalectryoclostridium excrementigallinarum</name>
    <dbReference type="NCBI Taxonomy" id="2840710"/>
    <lineage>
        <taxon>Bacteria</taxon>
        <taxon>Bacillati</taxon>
        <taxon>Bacillota</taxon>
        <taxon>Clostridia</taxon>
        <taxon>Christensenellales</taxon>
        <taxon>Christensenellaceae</taxon>
        <taxon>Christensenellaceae incertae sedis</taxon>
        <taxon>Candidatus Caccalectryoclostridium</taxon>
    </lineage>
</organism>
<comment type="subcellular location">
    <subcellularLocation>
        <location evidence="8">Cytoplasm</location>
    </subcellularLocation>
</comment>
<feature type="binding site" evidence="8">
    <location>
        <begin position="328"/>
        <end position="335"/>
    </location>
    <ligand>
        <name>GTP</name>
        <dbReference type="ChEBI" id="CHEBI:37565"/>
    </ligand>
</feature>
<evidence type="ECO:0000256" key="10">
    <source>
        <dbReference type="SAM" id="MobiDB-lite"/>
    </source>
</evidence>
<evidence type="ECO:0000259" key="11">
    <source>
        <dbReference type="PROSITE" id="PS51722"/>
    </source>
</evidence>
<dbReference type="SUPFAM" id="SSF52540">
    <property type="entry name" value="P-loop containing nucleoside triphosphate hydrolases"/>
    <property type="match status" value="1"/>
</dbReference>
<dbReference type="InterPro" id="IPR023115">
    <property type="entry name" value="TIF_IF2_dom3"/>
</dbReference>
<keyword evidence="6 8" id="KW-0342">GTP-binding</keyword>
<dbReference type="InterPro" id="IPR009000">
    <property type="entry name" value="Transl_B-barrel_sf"/>
</dbReference>
<dbReference type="NCBIfam" id="TIGR00487">
    <property type="entry name" value="IF-2"/>
    <property type="match status" value="1"/>
</dbReference>
<dbReference type="InterPro" id="IPR044145">
    <property type="entry name" value="IF2_II"/>
</dbReference>
<evidence type="ECO:0000313" key="13">
    <source>
        <dbReference type="Proteomes" id="UP000824145"/>
    </source>
</evidence>
<dbReference type="GO" id="GO:0005829">
    <property type="term" value="C:cytosol"/>
    <property type="evidence" value="ECO:0007669"/>
    <property type="project" value="TreeGrafter"/>
</dbReference>
<keyword evidence="3 8" id="KW-0396">Initiation factor</keyword>
<dbReference type="Gene3D" id="2.40.30.10">
    <property type="entry name" value="Translation factors"/>
    <property type="match status" value="2"/>
</dbReference>
<dbReference type="CDD" id="cd03702">
    <property type="entry name" value="IF2_mtIF2_II"/>
    <property type="match status" value="1"/>
</dbReference>
<dbReference type="NCBIfam" id="TIGR00231">
    <property type="entry name" value="small_GTP"/>
    <property type="match status" value="1"/>
</dbReference>
<feature type="binding site" evidence="8">
    <location>
        <begin position="374"/>
        <end position="378"/>
    </location>
    <ligand>
        <name>GTP</name>
        <dbReference type="ChEBI" id="CHEBI:37565"/>
    </ligand>
</feature>
<evidence type="ECO:0000313" key="12">
    <source>
        <dbReference type="EMBL" id="HIU62168.1"/>
    </source>
</evidence>
<dbReference type="CDD" id="cd01887">
    <property type="entry name" value="IF2_eIF5B"/>
    <property type="match status" value="1"/>
</dbReference>
<gene>
    <name evidence="8 12" type="primary">infB</name>
    <name evidence="12" type="ORF">IAB07_00170</name>
</gene>
<dbReference type="PROSITE" id="PS01176">
    <property type="entry name" value="IF2"/>
    <property type="match status" value="1"/>
</dbReference>
<dbReference type="Gene3D" id="3.40.50.300">
    <property type="entry name" value="P-loop containing nucleotide triphosphate hydrolases"/>
    <property type="match status" value="1"/>
</dbReference>
<dbReference type="Pfam" id="PF11987">
    <property type="entry name" value="IF-2"/>
    <property type="match status" value="1"/>
</dbReference>
<dbReference type="GO" id="GO:0003743">
    <property type="term" value="F:translation initiation factor activity"/>
    <property type="evidence" value="ECO:0007669"/>
    <property type="project" value="UniProtKB-UniRule"/>
</dbReference>
<keyword evidence="5 8" id="KW-0648">Protein biosynthesis</keyword>
<dbReference type="FunFam" id="2.40.30.10:FF:000008">
    <property type="entry name" value="Translation initiation factor IF-2"/>
    <property type="match status" value="1"/>
</dbReference>
<protein>
    <recommendedName>
        <fullName evidence="2 8">Translation initiation factor IF-2</fullName>
    </recommendedName>
</protein>
<dbReference type="InterPro" id="IPR000178">
    <property type="entry name" value="TF_IF2_bacterial-like"/>
</dbReference>
<comment type="function">
    <text evidence="7 8 9">One of the essential components for the initiation of protein synthesis. Protects formylmethionyl-tRNA from spontaneous hydrolysis and promotes its binding to the 30S ribosomal subunits. Also involved in the hydrolysis of GTP during the formation of the 70S ribosomal complex.</text>
</comment>
<feature type="region of interest" description="Disordered" evidence="10">
    <location>
        <begin position="35"/>
        <end position="193"/>
    </location>
</feature>
<accession>A0A9D1SJQ3</accession>
<feature type="domain" description="Tr-type G" evidence="11">
    <location>
        <begin position="319"/>
        <end position="488"/>
    </location>
</feature>
<dbReference type="FunFam" id="3.40.50.300:FF:000019">
    <property type="entry name" value="Translation initiation factor IF-2"/>
    <property type="match status" value="1"/>
</dbReference>
<reference evidence="12" key="1">
    <citation type="submission" date="2020-10" db="EMBL/GenBank/DDBJ databases">
        <authorList>
            <person name="Gilroy R."/>
        </authorList>
    </citation>
    <scope>NUCLEOTIDE SEQUENCE</scope>
    <source>
        <strain evidence="12">9366</strain>
    </source>
</reference>
<dbReference type="CDD" id="cd03692">
    <property type="entry name" value="mtIF2_IVc"/>
    <property type="match status" value="1"/>
</dbReference>
<dbReference type="PROSITE" id="PS51722">
    <property type="entry name" value="G_TR_2"/>
    <property type="match status" value="1"/>
</dbReference>
<feature type="binding site" evidence="8">
    <location>
        <begin position="428"/>
        <end position="431"/>
    </location>
    <ligand>
        <name>GTP</name>
        <dbReference type="ChEBI" id="CHEBI:37565"/>
    </ligand>
</feature>
<evidence type="ECO:0000256" key="4">
    <source>
        <dbReference type="ARBA" id="ARBA00022741"/>
    </source>
</evidence>
<dbReference type="Pfam" id="PF00009">
    <property type="entry name" value="GTP_EFTU"/>
    <property type="match status" value="1"/>
</dbReference>
<comment type="caution">
    <text evidence="12">The sequence shown here is derived from an EMBL/GenBank/DDBJ whole genome shotgun (WGS) entry which is preliminary data.</text>
</comment>
<dbReference type="HAMAP" id="MF_00100_B">
    <property type="entry name" value="IF_2_B"/>
    <property type="match status" value="1"/>
</dbReference>
<dbReference type="PANTHER" id="PTHR43381">
    <property type="entry name" value="TRANSLATION INITIATION FACTOR IF-2-RELATED"/>
    <property type="match status" value="1"/>
</dbReference>
<feature type="compositionally biased region" description="Basic and acidic residues" evidence="10">
    <location>
        <begin position="43"/>
        <end position="104"/>
    </location>
</feature>
<dbReference type="InterPro" id="IPR027417">
    <property type="entry name" value="P-loop_NTPase"/>
</dbReference>
<feature type="compositionally biased region" description="Basic and acidic residues" evidence="10">
    <location>
        <begin position="127"/>
        <end position="153"/>
    </location>
</feature>
<evidence type="ECO:0000256" key="2">
    <source>
        <dbReference type="ARBA" id="ARBA00020675"/>
    </source>
</evidence>
<dbReference type="Gene3D" id="3.40.50.10050">
    <property type="entry name" value="Translation initiation factor IF- 2, domain 3"/>
    <property type="match status" value="1"/>
</dbReference>
<dbReference type="Proteomes" id="UP000824145">
    <property type="component" value="Unassembled WGS sequence"/>
</dbReference>
<dbReference type="FunFam" id="3.40.50.10050:FF:000001">
    <property type="entry name" value="Translation initiation factor IF-2"/>
    <property type="match status" value="1"/>
</dbReference>
<proteinExistence type="inferred from homology"/>
<dbReference type="GO" id="GO:0003924">
    <property type="term" value="F:GTPase activity"/>
    <property type="evidence" value="ECO:0007669"/>
    <property type="project" value="UniProtKB-UniRule"/>
</dbReference>
<dbReference type="InterPro" id="IPR036925">
    <property type="entry name" value="TIF_IF2_dom3_sf"/>
</dbReference>
<evidence type="ECO:0000256" key="6">
    <source>
        <dbReference type="ARBA" id="ARBA00023134"/>
    </source>
</evidence>
<evidence type="ECO:0000256" key="3">
    <source>
        <dbReference type="ARBA" id="ARBA00022540"/>
    </source>
</evidence>
<reference evidence="12" key="2">
    <citation type="journal article" date="2021" name="PeerJ">
        <title>Extensive microbial diversity within the chicken gut microbiome revealed by metagenomics and culture.</title>
        <authorList>
            <person name="Gilroy R."/>
            <person name="Ravi A."/>
            <person name="Getino M."/>
            <person name="Pursley I."/>
            <person name="Horton D.L."/>
            <person name="Alikhan N.F."/>
            <person name="Baker D."/>
            <person name="Gharbi K."/>
            <person name="Hall N."/>
            <person name="Watson M."/>
            <person name="Adriaenssens E.M."/>
            <person name="Foster-Nyarko E."/>
            <person name="Jarju S."/>
            <person name="Secka A."/>
            <person name="Antonio M."/>
            <person name="Oren A."/>
            <person name="Chaudhuri R.R."/>
            <person name="La Ragione R."/>
            <person name="Hildebrand F."/>
            <person name="Pallen M.J."/>
        </authorList>
    </citation>
    <scope>NUCLEOTIDE SEQUENCE</scope>
    <source>
        <strain evidence="12">9366</strain>
    </source>
</reference>
<dbReference type="InterPro" id="IPR006847">
    <property type="entry name" value="IF2_N"/>
</dbReference>
<feature type="compositionally biased region" description="Basic and acidic residues" evidence="10">
    <location>
        <begin position="184"/>
        <end position="193"/>
    </location>
</feature>
<dbReference type="Pfam" id="PF22042">
    <property type="entry name" value="EF-G_D2"/>
    <property type="match status" value="1"/>
</dbReference>
<feature type="region of interest" description="G-domain" evidence="8">
    <location>
        <begin position="322"/>
        <end position="470"/>
    </location>
</feature>
<dbReference type="GO" id="GO:0005525">
    <property type="term" value="F:GTP binding"/>
    <property type="evidence" value="ECO:0007669"/>
    <property type="project" value="UniProtKB-KW"/>
</dbReference>
<dbReference type="InterPro" id="IPR053905">
    <property type="entry name" value="EF-G-like_DII"/>
</dbReference>
<sequence length="823" mass="89860">MSNENLDITKLIKEIEAVLTEKVSPLIRDIKEKRAKIPALNDKISEKIRDLNEKLRKKEEEERAVTEKKESPAPEKAEQAPAPKTEEESKSVEEVKPPVAEEKPAQPAPEPAKPKTYINPEFLNTGRRRDGAPTGERKFPPRDGSKPAPDRRPGPGRGPVVAPPPAPVSGQGVDNKKKKSGFAQKDEQKKSFSKRDLIKKGYVYEDSGEDGDVRYKKQRRSQREDNMRAAAKIDHAEVNTDIIPIKVFSEKIGKSAAEIVKKLFDMGKMCTINDAIDFETAELIAIDYDITLTYVPDVTAEDKLRELELEEKQNAHLEPRPPVVAIMGHVDHGKTSLLDYIRKSNVVKGEAGGITQHIGAYTIDLDGKPITFLDTPGHEAFTAMRQRGAKVTDIAIIVVAADDGIMPQTVEAINHAKNAGVQIIIAVNKIDKPGANIDKIKTQLGNYDLVPEDWGGDVYVCPVSAKLGTGVHELLECVLLVADVLELKADKDCMASGSIIEARLDKGLGPVATVLVQNGTLRVSDYVVAGTCVGRIRAMTDFNGRRVKEAGPSYAVQIQGFTNVPNAGDNLVAVKDSALAKQVAEERIAKEKAAQALKTVGQRGSLEELFKNTDSAEIKRLSLIIKGDVQGSVEAVKQAMLKLGSEMAEKNIEIRVIHSAAGAINESDVMLADTSGAMIVGFNVKADAKARAMADRTGVEIRTYSVIYDAIDEVTNILNGMVEPIYEEEIIGHAEIREVFKITGVGNIAGCYVTDGKLQRGCKIRLVRDNIIIYNGVLNSLKREKDDAKEVAHGYECGVGLQKWGDIKKGDTIEAFILKQVNA</sequence>
<evidence type="ECO:0000256" key="8">
    <source>
        <dbReference type="HAMAP-Rule" id="MF_00100"/>
    </source>
</evidence>